<dbReference type="Proteomes" id="UP000011760">
    <property type="component" value="Chromosome"/>
</dbReference>
<dbReference type="PROSITE" id="PS51747">
    <property type="entry name" value="CYT_DCMP_DEAMINASES_2"/>
    <property type="match status" value="1"/>
</dbReference>
<dbReference type="OrthoDB" id="9802676at2"/>
<dbReference type="GO" id="GO:0003824">
    <property type="term" value="F:catalytic activity"/>
    <property type="evidence" value="ECO:0007669"/>
    <property type="project" value="InterPro"/>
</dbReference>
<accession>M1UJP5</accession>
<name>M1UJP5_9CORY</name>
<reference evidence="2 3" key="1">
    <citation type="submission" date="2013-02" db="EMBL/GenBank/DDBJ databases">
        <title>The complete genome sequence of Corynebacterium callunae DSM 20147.</title>
        <authorList>
            <person name="Ruckert C."/>
            <person name="Albersmeier A."/>
            <person name="Kalinowski J."/>
        </authorList>
    </citation>
    <scope>NUCLEOTIDE SEQUENCE [LARGE SCALE GENOMIC DNA]</scope>
    <source>
        <strain evidence="2 3">DSM 20147</strain>
    </source>
</reference>
<keyword evidence="3" id="KW-1185">Reference proteome</keyword>
<dbReference type="InterPro" id="IPR002125">
    <property type="entry name" value="CMP_dCMP_dom"/>
</dbReference>
<feature type="domain" description="CMP/dCMP-type deaminase" evidence="1">
    <location>
        <begin position="3"/>
        <end position="107"/>
    </location>
</feature>
<dbReference type="PATRIC" id="fig|1121353.3.peg.625"/>
<dbReference type="HOGENOM" id="CLU_025810_5_1_11"/>
<evidence type="ECO:0000313" key="3">
    <source>
        <dbReference type="Proteomes" id="UP000011760"/>
    </source>
</evidence>
<dbReference type="Pfam" id="PF00383">
    <property type="entry name" value="dCMP_cyt_deam_1"/>
    <property type="match status" value="1"/>
</dbReference>
<gene>
    <name evidence="2" type="ORF">H924_03020</name>
</gene>
<dbReference type="eggNOG" id="COG0590">
    <property type="taxonomic scope" value="Bacteria"/>
</dbReference>
<evidence type="ECO:0000259" key="1">
    <source>
        <dbReference type="PROSITE" id="PS51747"/>
    </source>
</evidence>
<dbReference type="Gene3D" id="3.40.140.10">
    <property type="entry name" value="Cytidine Deaminase, domain 2"/>
    <property type="match status" value="1"/>
</dbReference>
<dbReference type="InterPro" id="IPR016193">
    <property type="entry name" value="Cytidine_deaminase-like"/>
</dbReference>
<dbReference type="STRING" id="1121353.H924_03020"/>
<sequence>MTEDDLDLLQRCIELAAIGLKKGNSPYGALLVDRYGAVVFEGHNHGDKHPEFEIAQLAEATMSAEDRAVARVYTSTEHCGRCAAAHQRAGLGEVFCATTASQVAGWYSAWGAPHTSFASGLKVNGPAPIFEEALFDLHHWYHLGNVEKRF</sequence>
<dbReference type="EMBL" id="CP004354">
    <property type="protein sequence ID" value="AGG66054.1"/>
    <property type="molecule type" value="Genomic_DNA"/>
</dbReference>
<proteinExistence type="predicted"/>
<dbReference type="AlphaFoldDB" id="M1UJP5"/>
<organism evidence="2 3">
    <name type="scientific">Corynebacterium callunae DSM 20147</name>
    <dbReference type="NCBI Taxonomy" id="1121353"/>
    <lineage>
        <taxon>Bacteria</taxon>
        <taxon>Bacillati</taxon>
        <taxon>Actinomycetota</taxon>
        <taxon>Actinomycetes</taxon>
        <taxon>Mycobacteriales</taxon>
        <taxon>Corynebacteriaceae</taxon>
        <taxon>Corynebacterium</taxon>
    </lineage>
</organism>
<dbReference type="SUPFAM" id="SSF53927">
    <property type="entry name" value="Cytidine deaminase-like"/>
    <property type="match status" value="1"/>
</dbReference>
<dbReference type="KEGG" id="ccn:H924_03020"/>
<protein>
    <recommendedName>
        <fullName evidence="1">CMP/dCMP-type deaminase domain-containing protein</fullName>
    </recommendedName>
</protein>
<dbReference type="RefSeq" id="WP_015650492.1">
    <property type="nucleotide sequence ID" value="NC_020506.1"/>
</dbReference>
<evidence type="ECO:0000313" key="2">
    <source>
        <dbReference type="EMBL" id="AGG66054.1"/>
    </source>
</evidence>